<accession>A0ABQ6M4T5</accession>
<sequence length="555" mass="59805">MASLFASLDRGVRLLAQLDLSLSSLKDPRSPGRTMQETVAASHPPTLGGYKSVLLYGLSEIASRIKSRLSPADPAGASNLEALSPSYPAFRARVVELAERTTQEMSISRQPWGAEVDAKDKSNPMFHLGTLPPLLSTAEIPSPSAPQPQPQPKSSPLPLLLDCLSPLTAHFVEAASSRLLTLLSLMFPSLPPSADTLPPLPSKFDVKALAKAYEKELGRADPASGGERGMVPMMAEVVGTNVSLLAERASLAVSTRSPFLNADFSPTESFRHNLSLSSLLSLLQKSLERAPSETFLAPHQPTVPAAQYAAADECSQLLQKLALDRLARLLEHRVYVAIADPVKDKLGAFLAGGTAVESVEDVFGQIKTKLIDTLTSPEARKLTTTSIALFATNFFTSNLAITKTPPSQLLDHLNTISQFEIGLSAFCDNFEAESEECGRAHRELRALKQLVAWGGWDRPLGETTGAELRREAWSADLRKSTVMHFLFNFSDDLLSSPHHHKGVRAEEYVGGMVREGGGGEATAKEVVLSCIDEWRGRRGGKEEVVAGISAIAAAW</sequence>
<evidence type="ECO:0000313" key="3">
    <source>
        <dbReference type="Proteomes" id="UP001165060"/>
    </source>
</evidence>
<comment type="caution">
    <text evidence="2">The sequence shown here is derived from an EMBL/GenBank/DDBJ whole genome shotgun (WGS) entry which is preliminary data.</text>
</comment>
<dbReference type="PANTHER" id="PTHR13228:SF3">
    <property type="entry name" value="CONSERVED OLIGOMERIC GOLGI COMPLEX SUBUNIT 5"/>
    <property type="match status" value="1"/>
</dbReference>
<gene>
    <name evidence="2" type="ORF">TeGR_g8826</name>
</gene>
<name>A0ABQ6M4T5_9STRA</name>
<dbReference type="PANTHER" id="PTHR13228">
    <property type="entry name" value="CONSERVED OLIGOMERIC GOLGI COMPLEX COMPONENT 5"/>
    <property type="match status" value="1"/>
</dbReference>
<dbReference type="InterPro" id="IPR019465">
    <property type="entry name" value="Cog5"/>
</dbReference>
<organism evidence="2 3">
    <name type="scientific">Tetraparma gracilis</name>
    <dbReference type="NCBI Taxonomy" id="2962635"/>
    <lineage>
        <taxon>Eukaryota</taxon>
        <taxon>Sar</taxon>
        <taxon>Stramenopiles</taxon>
        <taxon>Ochrophyta</taxon>
        <taxon>Bolidophyceae</taxon>
        <taxon>Parmales</taxon>
        <taxon>Triparmaceae</taxon>
        <taxon>Tetraparma</taxon>
    </lineage>
</organism>
<evidence type="ECO:0000313" key="2">
    <source>
        <dbReference type="EMBL" id="GMI19402.1"/>
    </source>
</evidence>
<proteinExistence type="predicted"/>
<reference evidence="2 3" key="1">
    <citation type="journal article" date="2023" name="Commun. Biol.">
        <title>Genome analysis of Parmales, the sister group of diatoms, reveals the evolutionary specialization of diatoms from phago-mixotrophs to photoautotrophs.</title>
        <authorList>
            <person name="Ban H."/>
            <person name="Sato S."/>
            <person name="Yoshikawa S."/>
            <person name="Yamada K."/>
            <person name="Nakamura Y."/>
            <person name="Ichinomiya M."/>
            <person name="Sato N."/>
            <person name="Blanc-Mathieu R."/>
            <person name="Endo H."/>
            <person name="Kuwata A."/>
            <person name="Ogata H."/>
        </authorList>
    </citation>
    <scope>NUCLEOTIDE SEQUENCE [LARGE SCALE GENOMIC DNA]</scope>
</reference>
<feature type="compositionally biased region" description="Pro residues" evidence="1">
    <location>
        <begin position="143"/>
        <end position="155"/>
    </location>
</feature>
<protein>
    <submittedName>
        <fullName evidence="2">Uncharacterized protein</fullName>
    </submittedName>
</protein>
<dbReference type="Proteomes" id="UP001165060">
    <property type="component" value="Unassembled WGS sequence"/>
</dbReference>
<keyword evidence="3" id="KW-1185">Reference proteome</keyword>
<dbReference type="EMBL" id="BRYB01003717">
    <property type="protein sequence ID" value="GMI19402.1"/>
    <property type="molecule type" value="Genomic_DNA"/>
</dbReference>
<evidence type="ECO:0000256" key="1">
    <source>
        <dbReference type="SAM" id="MobiDB-lite"/>
    </source>
</evidence>
<feature type="region of interest" description="Disordered" evidence="1">
    <location>
        <begin position="132"/>
        <end position="156"/>
    </location>
</feature>